<feature type="chain" id="PRO_5047383756" evidence="1">
    <location>
        <begin position="29"/>
        <end position="195"/>
    </location>
</feature>
<feature type="signal peptide" evidence="1">
    <location>
        <begin position="1"/>
        <end position="28"/>
    </location>
</feature>
<evidence type="ECO:0000256" key="1">
    <source>
        <dbReference type="SAM" id="SignalP"/>
    </source>
</evidence>
<name>A0ABW4KAK5_9BACI</name>
<evidence type="ECO:0000313" key="3">
    <source>
        <dbReference type="EMBL" id="MFD1705227.1"/>
    </source>
</evidence>
<evidence type="ECO:0000313" key="4">
    <source>
        <dbReference type="Proteomes" id="UP001597301"/>
    </source>
</evidence>
<keyword evidence="1" id="KW-0732">Signal</keyword>
<keyword evidence="4" id="KW-1185">Reference proteome</keyword>
<organism evidence="3 4">
    <name type="scientific">Siminovitchia sediminis</name>
    <dbReference type="NCBI Taxonomy" id="1274353"/>
    <lineage>
        <taxon>Bacteria</taxon>
        <taxon>Bacillati</taxon>
        <taxon>Bacillota</taxon>
        <taxon>Bacilli</taxon>
        <taxon>Bacillales</taxon>
        <taxon>Bacillaceae</taxon>
        <taxon>Siminovitchia</taxon>
    </lineage>
</organism>
<dbReference type="Pfam" id="PF13731">
    <property type="entry name" value="WxL"/>
    <property type="match status" value="1"/>
</dbReference>
<comment type="caution">
    <text evidence="3">The sequence shown here is derived from an EMBL/GenBank/DDBJ whole genome shotgun (WGS) entry which is preliminary data.</text>
</comment>
<evidence type="ECO:0000259" key="2">
    <source>
        <dbReference type="Pfam" id="PF13731"/>
    </source>
</evidence>
<gene>
    <name evidence="3" type="ORF">ACFSCZ_00495</name>
</gene>
<dbReference type="Proteomes" id="UP001597301">
    <property type="component" value="Unassembled WGS sequence"/>
</dbReference>
<protein>
    <submittedName>
        <fullName evidence="3">WxL domain-containing protein</fullName>
    </submittedName>
</protein>
<reference evidence="4" key="1">
    <citation type="journal article" date="2019" name="Int. J. Syst. Evol. Microbiol.">
        <title>The Global Catalogue of Microorganisms (GCM) 10K type strain sequencing project: providing services to taxonomists for standard genome sequencing and annotation.</title>
        <authorList>
            <consortium name="The Broad Institute Genomics Platform"/>
            <consortium name="The Broad Institute Genome Sequencing Center for Infectious Disease"/>
            <person name="Wu L."/>
            <person name="Ma J."/>
        </authorList>
    </citation>
    <scope>NUCLEOTIDE SEQUENCE [LARGE SCALE GENOMIC DNA]</scope>
    <source>
        <strain evidence="4">CGMCC 1.12295</strain>
    </source>
</reference>
<sequence>MLKKFSKKLFGVGLVSVMSLSFATGAFADTKSNEVDVTIKSGEFSLATSDIESFGEIELKSTPQTYKTSFNDKFTVKDLRGTQAGWRVDVSASQFTDGTNTLPKGTLSLEPVSSIKRVGTGQGALPVKTMDSNKVIDDGTVAVVKADAGGGMGVFDFEFPKNALSIVVDPTTAKVLNGSKATYQSTLKWDLVQAP</sequence>
<feature type="domain" description="WxL" evidence="2">
    <location>
        <begin position="36"/>
        <end position="195"/>
    </location>
</feature>
<dbReference type="InterPro" id="IPR027994">
    <property type="entry name" value="WxL_dom"/>
</dbReference>
<accession>A0ABW4KAK5</accession>
<dbReference type="EMBL" id="JBHUEO010000002">
    <property type="protein sequence ID" value="MFD1705227.1"/>
    <property type="molecule type" value="Genomic_DNA"/>
</dbReference>
<proteinExistence type="predicted"/>
<dbReference type="RefSeq" id="WP_380771481.1">
    <property type="nucleotide sequence ID" value="NZ_JBHUEO010000002.1"/>
</dbReference>